<sequence length="67" mass="8095">MRAFYLFMFGLAPGGPQRRGQERCIAMISHFAWRWRFRYGTHEYRNSHVKERCGLKNVVTRVEDMSR</sequence>
<reference evidence="1 2" key="1">
    <citation type="journal article" date="2019" name="Commun. Biol.">
        <title>The bagworm genome reveals a unique fibroin gene that provides high tensile strength.</title>
        <authorList>
            <person name="Kono N."/>
            <person name="Nakamura H."/>
            <person name="Ohtoshi R."/>
            <person name="Tomita M."/>
            <person name="Numata K."/>
            <person name="Arakawa K."/>
        </authorList>
    </citation>
    <scope>NUCLEOTIDE SEQUENCE [LARGE SCALE GENOMIC DNA]</scope>
</reference>
<evidence type="ECO:0000313" key="1">
    <source>
        <dbReference type="EMBL" id="GBP77019.1"/>
    </source>
</evidence>
<organism evidence="1 2">
    <name type="scientific">Eumeta variegata</name>
    <name type="common">Bagworm moth</name>
    <name type="synonym">Eumeta japonica</name>
    <dbReference type="NCBI Taxonomy" id="151549"/>
    <lineage>
        <taxon>Eukaryota</taxon>
        <taxon>Metazoa</taxon>
        <taxon>Ecdysozoa</taxon>
        <taxon>Arthropoda</taxon>
        <taxon>Hexapoda</taxon>
        <taxon>Insecta</taxon>
        <taxon>Pterygota</taxon>
        <taxon>Neoptera</taxon>
        <taxon>Endopterygota</taxon>
        <taxon>Lepidoptera</taxon>
        <taxon>Glossata</taxon>
        <taxon>Ditrysia</taxon>
        <taxon>Tineoidea</taxon>
        <taxon>Psychidae</taxon>
        <taxon>Oiketicinae</taxon>
        <taxon>Eumeta</taxon>
    </lineage>
</organism>
<name>A0A4C1YQX1_EUMVA</name>
<gene>
    <name evidence="1" type="ORF">EVAR_49580_1</name>
</gene>
<protein>
    <submittedName>
        <fullName evidence="1">Uncharacterized protein</fullName>
    </submittedName>
</protein>
<dbReference type="EMBL" id="BGZK01001314">
    <property type="protein sequence ID" value="GBP77019.1"/>
    <property type="molecule type" value="Genomic_DNA"/>
</dbReference>
<dbReference type="Proteomes" id="UP000299102">
    <property type="component" value="Unassembled WGS sequence"/>
</dbReference>
<dbReference type="AlphaFoldDB" id="A0A4C1YQX1"/>
<accession>A0A4C1YQX1</accession>
<keyword evidence="2" id="KW-1185">Reference proteome</keyword>
<proteinExistence type="predicted"/>
<evidence type="ECO:0000313" key="2">
    <source>
        <dbReference type="Proteomes" id="UP000299102"/>
    </source>
</evidence>
<comment type="caution">
    <text evidence="1">The sequence shown here is derived from an EMBL/GenBank/DDBJ whole genome shotgun (WGS) entry which is preliminary data.</text>
</comment>